<accession>A0A5J4VM13</accession>
<dbReference type="Proteomes" id="UP000324800">
    <property type="component" value="Unassembled WGS sequence"/>
</dbReference>
<protein>
    <submittedName>
        <fullName evidence="1">Uncharacterized protein</fullName>
    </submittedName>
</protein>
<sequence>MLATIDELDFASNLHLLHRLFELRPRNELKDLILPLCQCHQHQLMDLSSFICFSSFGLNASEAGGCRQEKLKFRQDKFYFLIYQASKAAYPINSNVSSIRSDASYLPIKNYDYRTMKLVHFTVTRSPNIFQICGSLSPLTILRVSVKTKRVRYYLDFYLSALMQSSSSSVSNTSQFFAFQWTLASINPTAALLFFSNFLMADAQISILIISFLDPVEQWKQYSVASPAPRQVKLIDQLMIKTPKAPKNSSKQLFF</sequence>
<comment type="caution">
    <text evidence="1">The sequence shown here is derived from an EMBL/GenBank/DDBJ whole genome shotgun (WGS) entry which is preliminary data.</text>
</comment>
<evidence type="ECO:0000313" key="2">
    <source>
        <dbReference type="Proteomes" id="UP000324800"/>
    </source>
</evidence>
<dbReference type="AlphaFoldDB" id="A0A5J4VM13"/>
<proteinExistence type="predicted"/>
<name>A0A5J4VM13_9EUKA</name>
<dbReference type="EMBL" id="SNRW01006318">
    <property type="protein sequence ID" value="KAA6383303.1"/>
    <property type="molecule type" value="Genomic_DNA"/>
</dbReference>
<evidence type="ECO:0000313" key="1">
    <source>
        <dbReference type="EMBL" id="KAA6383303.1"/>
    </source>
</evidence>
<organism evidence="1 2">
    <name type="scientific">Streblomastix strix</name>
    <dbReference type="NCBI Taxonomy" id="222440"/>
    <lineage>
        <taxon>Eukaryota</taxon>
        <taxon>Metamonada</taxon>
        <taxon>Preaxostyla</taxon>
        <taxon>Oxymonadida</taxon>
        <taxon>Streblomastigidae</taxon>
        <taxon>Streblomastix</taxon>
    </lineage>
</organism>
<reference evidence="1 2" key="1">
    <citation type="submission" date="2019-03" db="EMBL/GenBank/DDBJ databases">
        <title>Single cell metagenomics reveals metabolic interactions within the superorganism composed of flagellate Streblomastix strix and complex community of Bacteroidetes bacteria on its surface.</title>
        <authorList>
            <person name="Treitli S.C."/>
            <person name="Kolisko M."/>
            <person name="Husnik F."/>
            <person name="Keeling P."/>
            <person name="Hampl V."/>
        </authorList>
    </citation>
    <scope>NUCLEOTIDE SEQUENCE [LARGE SCALE GENOMIC DNA]</scope>
    <source>
        <strain evidence="1">ST1C</strain>
    </source>
</reference>
<gene>
    <name evidence="1" type="ORF">EZS28_021169</name>
</gene>